<evidence type="ECO:0000313" key="6">
    <source>
        <dbReference type="EMBL" id="SUZ80734.1"/>
    </source>
</evidence>
<organism evidence="6">
    <name type="scientific">marine metagenome</name>
    <dbReference type="NCBI Taxonomy" id="408172"/>
    <lineage>
        <taxon>unclassified sequences</taxon>
        <taxon>metagenomes</taxon>
        <taxon>ecological metagenomes</taxon>
    </lineage>
</organism>
<dbReference type="GO" id="GO:0022625">
    <property type="term" value="C:cytosolic large ribosomal subunit"/>
    <property type="evidence" value="ECO:0007669"/>
    <property type="project" value="TreeGrafter"/>
</dbReference>
<evidence type="ECO:0000256" key="3">
    <source>
        <dbReference type="ARBA" id="ARBA00022884"/>
    </source>
</evidence>
<dbReference type="Gene3D" id="3.90.470.10">
    <property type="entry name" value="Ribosomal protein L22/L17"/>
    <property type="match status" value="1"/>
</dbReference>
<proteinExistence type="inferred from homology"/>
<protein>
    <recommendedName>
        <fullName evidence="7">50S ribosomal protein L22</fullName>
    </recommendedName>
</protein>
<reference evidence="6" key="1">
    <citation type="submission" date="2018-05" db="EMBL/GenBank/DDBJ databases">
        <authorList>
            <person name="Lanie J.A."/>
            <person name="Ng W.-L."/>
            <person name="Kazmierczak K.M."/>
            <person name="Andrzejewski T.M."/>
            <person name="Davidsen T.M."/>
            <person name="Wayne K.J."/>
            <person name="Tettelin H."/>
            <person name="Glass J.I."/>
            <person name="Rusch D."/>
            <person name="Podicherti R."/>
            <person name="Tsui H.-C.T."/>
            <person name="Winkler M.E."/>
        </authorList>
    </citation>
    <scope>NUCLEOTIDE SEQUENCE</scope>
</reference>
<dbReference type="PANTHER" id="PTHR13501">
    <property type="entry name" value="CHLOROPLAST 50S RIBOSOMAL PROTEIN L22-RELATED"/>
    <property type="match status" value="1"/>
</dbReference>
<evidence type="ECO:0000256" key="2">
    <source>
        <dbReference type="ARBA" id="ARBA00022730"/>
    </source>
</evidence>
<dbReference type="SUPFAM" id="SSF54843">
    <property type="entry name" value="Ribosomal protein L22"/>
    <property type="match status" value="1"/>
</dbReference>
<dbReference type="GO" id="GO:0003735">
    <property type="term" value="F:structural constituent of ribosome"/>
    <property type="evidence" value="ECO:0007669"/>
    <property type="project" value="InterPro"/>
</dbReference>
<dbReference type="GO" id="GO:0019843">
    <property type="term" value="F:rRNA binding"/>
    <property type="evidence" value="ECO:0007669"/>
    <property type="project" value="UniProtKB-KW"/>
</dbReference>
<accession>A0A381QP60</accession>
<keyword evidence="2" id="KW-0699">rRNA-binding</keyword>
<dbReference type="PANTHER" id="PTHR13501:SF8">
    <property type="entry name" value="LARGE RIBOSOMAL SUBUNIT PROTEIN UL22M"/>
    <property type="match status" value="1"/>
</dbReference>
<evidence type="ECO:0000256" key="4">
    <source>
        <dbReference type="ARBA" id="ARBA00022980"/>
    </source>
</evidence>
<keyword evidence="5" id="KW-0687">Ribonucleoprotein</keyword>
<dbReference type="AlphaFoldDB" id="A0A381QP60"/>
<name>A0A381QP60_9ZZZZ</name>
<evidence type="ECO:0000256" key="5">
    <source>
        <dbReference type="ARBA" id="ARBA00023274"/>
    </source>
</evidence>
<dbReference type="InterPro" id="IPR047867">
    <property type="entry name" value="Ribosomal_uL22_bac/org-type"/>
</dbReference>
<dbReference type="NCBIfam" id="TIGR01044">
    <property type="entry name" value="rplV_bact"/>
    <property type="match status" value="1"/>
</dbReference>
<evidence type="ECO:0008006" key="7">
    <source>
        <dbReference type="Google" id="ProtNLM"/>
    </source>
</evidence>
<evidence type="ECO:0000256" key="1">
    <source>
        <dbReference type="ARBA" id="ARBA00009451"/>
    </source>
</evidence>
<keyword evidence="3" id="KW-0694">RNA-binding</keyword>
<dbReference type="GO" id="GO:0006412">
    <property type="term" value="P:translation"/>
    <property type="evidence" value="ECO:0007669"/>
    <property type="project" value="InterPro"/>
</dbReference>
<dbReference type="CDD" id="cd00336">
    <property type="entry name" value="Ribosomal_L22"/>
    <property type="match status" value="1"/>
</dbReference>
<dbReference type="Pfam" id="PF00237">
    <property type="entry name" value="Ribosomal_L22"/>
    <property type="match status" value="1"/>
</dbReference>
<dbReference type="InterPro" id="IPR005727">
    <property type="entry name" value="Ribosomal_uL22_bac/chlpt-type"/>
</dbReference>
<dbReference type="EMBL" id="UINC01001439">
    <property type="protein sequence ID" value="SUZ80734.1"/>
    <property type="molecule type" value="Genomic_DNA"/>
</dbReference>
<keyword evidence="4" id="KW-0689">Ribosomal protein</keyword>
<comment type="similarity">
    <text evidence="1">Belongs to the universal ribosomal protein uL22 family.</text>
</comment>
<dbReference type="HAMAP" id="MF_01331_B">
    <property type="entry name" value="Ribosomal_uL22_B"/>
    <property type="match status" value="1"/>
</dbReference>
<dbReference type="InterPro" id="IPR036394">
    <property type="entry name" value="Ribosomal_uL22_sf"/>
</dbReference>
<dbReference type="InterPro" id="IPR001063">
    <property type="entry name" value="Ribosomal_uL22"/>
</dbReference>
<sequence>MQAIAIARHVRMSPRKVRLVVDQIRGKSVNDAYAVLQFSKKAAADPVGKTLQSAVANAQNRAQDSGDVLDVDDLRIATAFVDEGPTHRRWRAAAMGRAAPLRRRTSHITVVVDTKE</sequence>
<gene>
    <name evidence="6" type="ORF">METZ01_LOCUS33588</name>
</gene>